<dbReference type="GeneID" id="94845883"/>
<dbReference type="RefSeq" id="XP_068349896.1">
    <property type="nucleotide sequence ID" value="XM_068511179.1"/>
</dbReference>
<evidence type="ECO:0000313" key="2">
    <source>
        <dbReference type="Proteomes" id="UP000179807"/>
    </source>
</evidence>
<name>A0A1J4JEN8_9EUKA</name>
<keyword evidence="2" id="KW-1185">Reference proteome</keyword>
<comment type="caution">
    <text evidence="1">The sequence shown here is derived from an EMBL/GenBank/DDBJ whole genome shotgun (WGS) entry which is preliminary data.</text>
</comment>
<sequence>MNNMESTSFIFEPINSECAAFMNLLPPGSQIGQAAIKNTNKIITKLDKVFISLFTKKDKTTKNPLKNIASQSPKVKYANNKIHILVNHIQKETENLKNNAQNLELQVICFLTQCKESNLSVAFQINEFMYHLKKNYKKNDYIIKAKKKINYLEKFIEFNIQRKTSIDLKIEISKYTNNYRLDDEYFPINDFDYIIHQKYDHKIEAVVNQIIGDTPESIDSLNSIKNDSTSDSLIAYNS</sequence>
<dbReference type="VEuPathDB" id="TrichDB:TRFO_37011"/>
<dbReference type="EMBL" id="MLAK01001154">
    <property type="protein sequence ID" value="OHS96759.1"/>
    <property type="molecule type" value="Genomic_DNA"/>
</dbReference>
<accession>A0A1J4JEN8</accession>
<dbReference type="Proteomes" id="UP000179807">
    <property type="component" value="Unassembled WGS sequence"/>
</dbReference>
<reference evidence="1" key="1">
    <citation type="submission" date="2016-10" db="EMBL/GenBank/DDBJ databases">
        <authorList>
            <person name="Benchimol M."/>
            <person name="Almeida L.G."/>
            <person name="Vasconcelos A.T."/>
            <person name="Perreira-Neves A."/>
            <person name="Rosa I.A."/>
            <person name="Tasca T."/>
            <person name="Bogo M.R."/>
            <person name="de Souza W."/>
        </authorList>
    </citation>
    <scope>NUCLEOTIDE SEQUENCE [LARGE SCALE GENOMIC DNA]</scope>
    <source>
        <strain evidence="1">K</strain>
    </source>
</reference>
<organism evidence="1 2">
    <name type="scientific">Tritrichomonas foetus</name>
    <dbReference type="NCBI Taxonomy" id="1144522"/>
    <lineage>
        <taxon>Eukaryota</taxon>
        <taxon>Metamonada</taxon>
        <taxon>Parabasalia</taxon>
        <taxon>Tritrichomonadida</taxon>
        <taxon>Tritrichomonadidae</taxon>
        <taxon>Tritrichomonas</taxon>
    </lineage>
</organism>
<proteinExistence type="predicted"/>
<gene>
    <name evidence="1" type="ORF">TRFO_37011</name>
</gene>
<protein>
    <submittedName>
        <fullName evidence="1">Uncharacterized protein</fullName>
    </submittedName>
</protein>
<dbReference type="AlphaFoldDB" id="A0A1J4JEN8"/>
<evidence type="ECO:0000313" key="1">
    <source>
        <dbReference type="EMBL" id="OHS96759.1"/>
    </source>
</evidence>